<keyword evidence="2" id="KW-1185">Reference proteome</keyword>
<organism evidence="1 2">
    <name type="scientific">Clostridium oryzae</name>
    <dbReference type="NCBI Taxonomy" id="1450648"/>
    <lineage>
        <taxon>Bacteria</taxon>
        <taxon>Bacillati</taxon>
        <taxon>Bacillota</taxon>
        <taxon>Clostridia</taxon>
        <taxon>Eubacteriales</taxon>
        <taxon>Clostridiaceae</taxon>
        <taxon>Clostridium</taxon>
    </lineage>
</organism>
<proteinExistence type="predicted"/>
<evidence type="ECO:0000313" key="2">
    <source>
        <dbReference type="Proteomes" id="UP000190080"/>
    </source>
</evidence>
<evidence type="ECO:0000313" key="1">
    <source>
        <dbReference type="EMBL" id="OPJ64367.1"/>
    </source>
</evidence>
<protein>
    <submittedName>
        <fullName evidence="1">Uncharacterized protein</fullName>
    </submittedName>
</protein>
<dbReference type="EMBL" id="MZGV01000004">
    <property type="protein sequence ID" value="OPJ64367.1"/>
    <property type="molecule type" value="Genomic_DNA"/>
</dbReference>
<comment type="caution">
    <text evidence="1">The sequence shown here is derived from an EMBL/GenBank/DDBJ whole genome shotgun (WGS) entry which is preliminary data.</text>
</comment>
<gene>
    <name evidence="1" type="ORF">CLORY_05610</name>
</gene>
<reference evidence="1 2" key="1">
    <citation type="submission" date="2017-03" db="EMBL/GenBank/DDBJ databases">
        <title>Genome sequence of Clostridium oryzae DSM 28571.</title>
        <authorList>
            <person name="Poehlein A."/>
            <person name="Daniel R."/>
        </authorList>
    </citation>
    <scope>NUCLEOTIDE SEQUENCE [LARGE SCALE GENOMIC DNA]</scope>
    <source>
        <strain evidence="1 2">DSM 28571</strain>
    </source>
</reference>
<dbReference type="Proteomes" id="UP000190080">
    <property type="component" value="Unassembled WGS sequence"/>
</dbReference>
<dbReference type="AlphaFoldDB" id="A0A1V4IYA1"/>
<sequence length="39" mass="4305">MKADIRWLTIELNISDNLIMYLSNGGESNSDGTEGDSPF</sequence>
<accession>A0A1V4IYA1</accession>
<dbReference type="STRING" id="1450648.CLORY_05610"/>
<name>A0A1V4IYA1_9CLOT</name>